<name>A0A5C3QLR2_9AGAR</name>
<dbReference type="Proteomes" id="UP000305067">
    <property type="component" value="Unassembled WGS sequence"/>
</dbReference>
<keyword evidence="1" id="KW-0732">Signal</keyword>
<evidence type="ECO:0000256" key="1">
    <source>
        <dbReference type="SAM" id="SignalP"/>
    </source>
</evidence>
<accession>A0A5C3QLR2</accession>
<proteinExistence type="predicted"/>
<dbReference type="AlphaFoldDB" id="A0A5C3QLR2"/>
<feature type="signal peptide" evidence="1">
    <location>
        <begin position="1"/>
        <end position="21"/>
    </location>
</feature>
<evidence type="ECO:0008006" key="4">
    <source>
        <dbReference type="Google" id="ProtNLM"/>
    </source>
</evidence>
<reference evidence="2 3" key="1">
    <citation type="journal article" date="2019" name="Nat. Ecol. Evol.">
        <title>Megaphylogeny resolves global patterns of mushroom evolution.</title>
        <authorList>
            <person name="Varga T."/>
            <person name="Krizsan K."/>
            <person name="Foldi C."/>
            <person name="Dima B."/>
            <person name="Sanchez-Garcia M."/>
            <person name="Sanchez-Ramirez S."/>
            <person name="Szollosi G.J."/>
            <person name="Szarkandi J.G."/>
            <person name="Papp V."/>
            <person name="Albert L."/>
            <person name="Andreopoulos W."/>
            <person name="Angelini C."/>
            <person name="Antonin V."/>
            <person name="Barry K.W."/>
            <person name="Bougher N.L."/>
            <person name="Buchanan P."/>
            <person name="Buyck B."/>
            <person name="Bense V."/>
            <person name="Catcheside P."/>
            <person name="Chovatia M."/>
            <person name="Cooper J."/>
            <person name="Damon W."/>
            <person name="Desjardin D."/>
            <person name="Finy P."/>
            <person name="Geml J."/>
            <person name="Haridas S."/>
            <person name="Hughes K."/>
            <person name="Justo A."/>
            <person name="Karasinski D."/>
            <person name="Kautmanova I."/>
            <person name="Kiss B."/>
            <person name="Kocsube S."/>
            <person name="Kotiranta H."/>
            <person name="LaButti K.M."/>
            <person name="Lechner B.E."/>
            <person name="Liimatainen K."/>
            <person name="Lipzen A."/>
            <person name="Lukacs Z."/>
            <person name="Mihaltcheva S."/>
            <person name="Morgado L.N."/>
            <person name="Niskanen T."/>
            <person name="Noordeloos M.E."/>
            <person name="Ohm R.A."/>
            <person name="Ortiz-Santana B."/>
            <person name="Ovrebo C."/>
            <person name="Racz N."/>
            <person name="Riley R."/>
            <person name="Savchenko A."/>
            <person name="Shiryaev A."/>
            <person name="Soop K."/>
            <person name="Spirin V."/>
            <person name="Szebenyi C."/>
            <person name="Tomsovsky M."/>
            <person name="Tulloss R.E."/>
            <person name="Uehling J."/>
            <person name="Grigoriev I.V."/>
            <person name="Vagvolgyi C."/>
            <person name="Papp T."/>
            <person name="Martin F.M."/>
            <person name="Miettinen O."/>
            <person name="Hibbett D.S."/>
            <person name="Nagy L.G."/>
        </authorList>
    </citation>
    <scope>NUCLEOTIDE SEQUENCE [LARGE SCALE GENOMIC DNA]</scope>
    <source>
        <strain evidence="2 3">CBS 309.79</strain>
    </source>
</reference>
<gene>
    <name evidence="2" type="ORF">BDV98DRAFT_583162</name>
</gene>
<feature type="chain" id="PRO_5022704414" description="ShKT domain-containing protein" evidence="1">
    <location>
        <begin position="22"/>
        <end position="185"/>
    </location>
</feature>
<dbReference type="EMBL" id="ML178826">
    <property type="protein sequence ID" value="TFL01149.1"/>
    <property type="molecule type" value="Genomic_DNA"/>
</dbReference>
<evidence type="ECO:0000313" key="2">
    <source>
        <dbReference type="EMBL" id="TFL01149.1"/>
    </source>
</evidence>
<organism evidence="2 3">
    <name type="scientific">Pterulicium gracile</name>
    <dbReference type="NCBI Taxonomy" id="1884261"/>
    <lineage>
        <taxon>Eukaryota</taxon>
        <taxon>Fungi</taxon>
        <taxon>Dikarya</taxon>
        <taxon>Basidiomycota</taxon>
        <taxon>Agaricomycotina</taxon>
        <taxon>Agaricomycetes</taxon>
        <taxon>Agaricomycetidae</taxon>
        <taxon>Agaricales</taxon>
        <taxon>Pleurotineae</taxon>
        <taxon>Pterulaceae</taxon>
        <taxon>Pterulicium</taxon>
    </lineage>
</organism>
<protein>
    <recommendedName>
        <fullName evidence="4">ShKT domain-containing protein</fullName>
    </recommendedName>
</protein>
<keyword evidence="3" id="KW-1185">Reference proteome</keyword>
<sequence>MQIRLPHYIAAVALCSPFVLAVPAPGSVCPATTHAPNLARSSNETTTSTCCSVTTWTNRPHLDRVRCQVTMQIRLCQLLAVATLFVTSVHALPTADSAPAPETGSASELSARQSGDPNQCWPKWQLCLAQCASPYCNQNCDAELARALYRADAQALGMILFPGTWTRTEGRIDGIKPEMNGAPEN</sequence>
<evidence type="ECO:0000313" key="3">
    <source>
        <dbReference type="Proteomes" id="UP000305067"/>
    </source>
</evidence>